<sequence>MPEGTDLLPPLPNDWAQTAPIVGVDGARGGWLAAVLLPDGEADLLLFGRFADLVTELPDDAVIAVDMPIGLPDRSGPKGRAPERLVRPLLGPRRSSVFSIPSRNAVYSTDYREGCALARQTSDPSRAFARQAFHIFPKIREIDVVLQARPTLCERIIEVHPELAFATLNAGKPMLYAKRKRIGGMHPGLDERRILLERAGLPIRLVESIPRGAEQDDALDALACLAVAARFRMGLARPYPDPPEHDSHGLPIAIWA</sequence>
<accession>A0A231V2E8</accession>
<dbReference type="EMBL" id="NBYO01000001">
    <property type="protein sequence ID" value="OXT02358.1"/>
    <property type="molecule type" value="Genomic_DNA"/>
</dbReference>
<protein>
    <recommendedName>
        <fullName evidence="3">DUF429 domain-containing protein</fullName>
    </recommendedName>
</protein>
<organism evidence="1 2">
    <name type="scientific">Notoacmeibacter marinus</name>
    <dbReference type="NCBI Taxonomy" id="1876515"/>
    <lineage>
        <taxon>Bacteria</taxon>
        <taxon>Pseudomonadati</taxon>
        <taxon>Pseudomonadota</taxon>
        <taxon>Alphaproteobacteria</taxon>
        <taxon>Hyphomicrobiales</taxon>
        <taxon>Notoacmeibacteraceae</taxon>
        <taxon>Notoacmeibacter</taxon>
    </lineage>
</organism>
<name>A0A231V2E8_9HYPH</name>
<proteinExistence type="predicted"/>
<evidence type="ECO:0000313" key="2">
    <source>
        <dbReference type="Proteomes" id="UP000215405"/>
    </source>
</evidence>
<dbReference type="Proteomes" id="UP000215405">
    <property type="component" value="Unassembled WGS sequence"/>
</dbReference>
<comment type="caution">
    <text evidence="1">The sequence shown here is derived from an EMBL/GenBank/DDBJ whole genome shotgun (WGS) entry which is preliminary data.</text>
</comment>
<dbReference type="InterPro" id="IPR007362">
    <property type="entry name" value="DUF429"/>
</dbReference>
<dbReference type="Pfam" id="PF04250">
    <property type="entry name" value="DUF429"/>
    <property type="match status" value="1"/>
</dbReference>
<evidence type="ECO:0008006" key="3">
    <source>
        <dbReference type="Google" id="ProtNLM"/>
    </source>
</evidence>
<keyword evidence="2" id="KW-1185">Reference proteome</keyword>
<dbReference type="AlphaFoldDB" id="A0A231V2E8"/>
<reference evidence="2" key="1">
    <citation type="journal article" date="2017" name="Int. J. Syst. Evol. Microbiol.">
        <title>Notoacmeibacter marinus gen. nov., sp. nov., isolated from the gut of a limpet and proposal of Notoacmeibacteraceae fam. nov. in the order Rhizobiales of the class Alphaproteobacteria.</title>
        <authorList>
            <person name="Huang Z."/>
            <person name="Guo F."/>
            <person name="Lai Q."/>
        </authorList>
    </citation>
    <scope>NUCLEOTIDE SEQUENCE [LARGE SCALE GENOMIC DNA]</scope>
    <source>
        <strain evidence="2">XMTR2A4</strain>
    </source>
</reference>
<gene>
    <name evidence="1" type="ORF">B7H23_05510</name>
</gene>
<evidence type="ECO:0000313" key="1">
    <source>
        <dbReference type="EMBL" id="OXT02358.1"/>
    </source>
</evidence>
<dbReference type="RefSeq" id="WP_094076314.1">
    <property type="nucleotide sequence ID" value="NZ_NBYO01000001.1"/>
</dbReference>